<keyword evidence="11 13" id="KW-0961">Cell wall biogenesis/degradation</keyword>
<name>A0A1G7UEY6_9ACTN</name>
<dbReference type="GO" id="GO:0071555">
    <property type="term" value="P:cell wall organization"/>
    <property type="evidence" value="ECO:0007669"/>
    <property type="project" value="UniProtKB-UniRule"/>
</dbReference>
<dbReference type="Gene3D" id="2.40.440.10">
    <property type="entry name" value="L,D-transpeptidase catalytic domain-like"/>
    <property type="match status" value="1"/>
</dbReference>
<dbReference type="UniPathway" id="UPA00219"/>
<dbReference type="EMBL" id="FNCF01000004">
    <property type="protein sequence ID" value="SDG45639.1"/>
    <property type="molecule type" value="Genomic_DNA"/>
</dbReference>
<evidence type="ECO:0000256" key="4">
    <source>
        <dbReference type="ARBA" id="ARBA00022729"/>
    </source>
</evidence>
<dbReference type="AlphaFoldDB" id="A0A1G7UEY6"/>
<keyword evidence="2" id="KW-1003">Cell membrane</keyword>
<evidence type="ECO:0000256" key="1">
    <source>
        <dbReference type="ARBA" id="ARBA00004752"/>
    </source>
</evidence>
<dbReference type="GO" id="GO:0008360">
    <property type="term" value="P:regulation of cell shape"/>
    <property type="evidence" value="ECO:0007669"/>
    <property type="project" value="UniProtKB-UniRule"/>
</dbReference>
<dbReference type="Proteomes" id="UP000198863">
    <property type="component" value="Unassembled WGS sequence"/>
</dbReference>
<evidence type="ECO:0000256" key="13">
    <source>
        <dbReference type="PROSITE-ProRule" id="PRU01373"/>
    </source>
</evidence>
<dbReference type="CDD" id="cd13432">
    <property type="entry name" value="LDT_IgD_like_2"/>
    <property type="match status" value="1"/>
</dbReference>
<keyword evidence="3" id="KW-0808">Transferase</keyword>
<keyword evidence="8" id="KW-0564">Palmitate</keyword>
<protein>
    <submittedName>
        <fullName evidence="16">Peptidoglycan transpeptidase, ErfK-YbiS-YhnG family</fullName>
    </submittedName>
</protein>
<dbReference type="PROSITE" id="PS52029">
    <property type="entry name" value="LD_TPASE"/>
    <property type="match status" value="1"/>
</dbReference>
<evidence type="ECO:0000259" key="15">
    <source>
        <dbReference type="PROSITE" id="PS52029"/>
    </source>
</evidence>
<gene>
    <name evidence="16" type="ORF">SAMN05660324_2592</name>
</gene>
<dbReference type="GO" id="GO:0071972">
    <property type="term" value="F:peptidoglycan L,D-transpeptidase activity"/>
    <property type="evidence" value="ECO:0007669"/>
    <property type="project" value="TreeGrafter"/>
</dbReference>
<keyword evidence="9" id="KW-0449">Lipoprotein</keyword>
<reference evidence="17" key="1">
    <citation type="submission" date="2016-10" db="EMBL/GenBank/DDBJ databases">
        <authorList>
            <person name="Varghese N."/>
            <person name="Submissions S."/>
        </authorList>
    </citation>
    <scope>NUCLEOTIDE SEQUENCE [LARGE SCALE GENOMIC DNA]</scope>
    <source>
        <strain evidence="17">DSM 44526</strain>
    </source>
</reference>
<evidence type="ECO:0000256" key="10">
    <source>
        <dbReference type="ARBA" id="ARBA00023315"/>
    </source>
</evidence>
<dbReference type="GO" id="GO:0018104">
    <property type="term" value="P:peptidoglycan-protein cross-linking"/>
    <property type="evidence" value="ECO:0007669"/>
    <property type="project" value="TreeGrafter"/>
</dbReference>
<keyword evidence="6 13" id="KW-0573">Peptidoglycan synthesis</keyword>
<dbReference type="SUPFAM" id="SSF141523">
    <property type="entry name" value="L,D-transpeptidase catalytic domain-like"/>
    <property type="match status" value="1"/>
</dbReference>
<dbReference type="PANTHER" id="PTHR30582">
    <property type="entry name" value="L,D-TRANSPEPTIDASE"/>
    <property type="match status" value="1"/>
</dbReference>
<keyword evidence="7" id="KW-0472">Membrane</keyword>
<dbReference type="InterPro" id="IPR005490">
    <property type="entry name" value="LD_TPept_cat_dom"/>
</dbReference>
<dbReference type="FunFam" id="2.40.440.10:FF:000005">
    <property type="entry name" value="L,D-transpeptidase 2"/>
    <property type="match status" value="1"/>
</dbReference>
<evidence type="ECO:0000256" key="6">
    <source>
        <dbReference type="ARBA" id="ARBA00022984"/>
    </source>
</evidence>
<evidence type="ECO:0000256" key="5">
    <source>
        <dbReference type="ARBA" id="ARBA00022960"/>
    </source>
</evidence>
<dbReference type="CDD" id="cd16913">
    <property type="entry name" value="YkuD_like"/>
    <property type="match status" value="1"/>
</dbReference>
<evidence type="ECO:0000313" key="17">
    <source>
        <dbReference type="Proteomes" id="UP000198863"/>
    </source>
</evidence>
<sequence>MTANCQRSGAHWLTDPGATAPVLVRGMSHVALLINRRSALALGATGVLVVLAGCGPDATGGGASAAGTTAAADPAVVSLSVADGATDVSPATPLQATVVGGSITDVTVTDGAGTPVQGTLTEVPAAAPAAPAASSSSATSASSSSASASASAAPSSGSAAAGTTSVWTPAAPLAYGTSYTVTATAQNADGASSDASGSFTTVAPASVSTPSIGPLDGTTVGVGMPIRVFFDQPVTNKAEVERNLVVTSSTPTDGRWSWMSDTEVHFRPSTYWPANTQVTVDANLYGVDLGDGVWGEKNRTVSFTVGDKHVSVADAGSHTLTVYSGDQVVQTYPMSAGSNANPTRNGAHVVLEKFADITMDSSTFGLAVDAPGGYRTDVKYATRISNNGEFVHAAPWSVGQQGSSNVSHGCINLSTDRAQWFYDFSQPGDVVEVVNSIGPTLSRADGDIYDWAIPWDQWVAGSALS</sequence>
<evidence type="ECO:0000256" key="8">
    <source>
        <dbReference type="ARBA" id="ARBA00023139"/>
    </source>
</evidence>
<keyword evidence="5 13" id="KW-0133">Cell shape</keyword>
<dbReference type="Gene3D" id="2.60.40.3710">
    <property type="match status" value="1"/>
</dbReference>
<proteinExistence type="predicted"/>
<organism evidence="16 17">
    <name type="scientific">Klenkia brasiliensis</name>
    <dbReference type="NCBI Taxonomy" id="333142"/>
    <lineage>
        <taxon>Bacteria</taxon>
        <taxon>Bacillati</taxon>
        <taxon>Actinomycetota</taxon>
        <taxon>Actinomycetes</taxon>
        <taxon>Geodermatophilales</taxon>
        <taxon>Geodermatophilaceae</taxon>
        <taxon>Klenkia</taxon>
    </lineage>
</organism>
<dbReference type="Gene3D" id="2.60.40.3780">
    <property type="match status" value="2"/>
</dbReference>
<feature type="active site" description="Nucleophile" evidence="13">
    <location>
        <position position="410"/>
    </location>
</feature>
<dbReference type="GO" id="GO:0016746">
    <property type="term" value="F:acyltransferase activity"/>
    <property type="evidence" value="ECO:0007669"/>
    <property type="project" value="UniProtKB-KW"/>
</dbReference>
<dbReference type="InterPro" id="IPR041280">
    <property type="entry name" value="Big_10"/>
</dbReference>
<keyword evidence="10" id="KW-0012">Acyltransferase</keyword>
<keyword evidence="17" id="KW-1185">Reference proteome</keyword>
<dbReference type="GO" id="GO:0005576">
    <property type="term" value="C:extracellular region"/>
    <property type="evidence" value="ECO:0007669"/>
    <property type="project" value="TreeGrafter"/>
</dbReference>
<feature type="active site" description="Proton donor/acceptor" evidence="13">
    <location>
        <position position="392"/>
    </location>
</feature>
<evidence type="ECO:0000256" key="7">
    <source>
        <dbReference type="ARBA" id="ARBA00023136"/>
    </source>
</evidence>
<dbReference type="Pfam" id="PF17964">
    <property type="entry name" value="Big_10"/>
    <property type="match status" value="1"/>
</dbReference>
<dbReference type="InterPro" id="IPR038063">
    <property type="entry name" value="Transpep_catalytic_dom"/>
</dbReference>
<feature type="region of interest" description="Disordered" evidence="14">
    <location>
        <begin position="133"/>
        <end position="163"/>
    </location>
</feature>
<evidence type="ECO:0000256" key="14">
    <source>
        <dbReference type="SAM" id="MobiDB-lite"/>
    </source>
</evidence>
<evidence type="ECO:0000256" key="9">
    <source>
        <dbReference type="ARBA" id="ARBA00023288"/>
    </source>
</evidence>
<comment type="pathway">
    <text evidence="12">Glycan biosynthesis.</text>
</comment>
<dbReference type="InterPro" id="IPR050979">
    <property type="entry name" value="LD-transpeptidase"/>
</dbReference>
<dbReference type="Pfam" id="PF03734">
    <property type="entry name" value="YkuD"/>
    <property type="match status" value="1"/>
</dbReference>
<evidence type="ECO:0000256" key="12">
    <source>
        <dbReference type="ARBA" id="ARBA00060592"/>
    </source>
</evidence>
<evidence type="ECO:0000256" key="11">
    <source>
        <dbReference type="ARBA" id="ARBA00023316"/>
    </source>
</evidence>
<keyword evidence="4" id="KW-0732">Signal</keyword>
<dbReference type="PANTHER" id="PTHR30582:SF2">
    <property type="entry name" value="L,D-TRANSPEPTIDASE YCIB-RELATED"/>
    <property type="match status" value="1"/>
</dbReference>
<accession>A0A1G7UEY6</accession>
<evidence type="ECO:0000313" key="16">
    <source>
        <dbReference type="EMBL" id="SDG45639.1"/>
    </source>
</evidence>
<evidence type="ECO:0000256" key="2">
    <source>
        <dbReference type="ARBA" id="ARBA00022475"/>
    </source>
</evidence>
<feature type="domain" description="L,D-TPase catalytic" evidence="15">
    <location>
        <begin position="309"/>
        <end position="434"/>
    </location>
</feature>
<comment type="pathway">
    <text evidence="1 13">Cell wall biogenesis; peptidoglycan biosynthesis.</text>
</comment>
<evidence type="ECO:0000256" key="3">
    <source>
        <dbReference type="ARBA" id="ARBA00022679"/>
    </source>
</evidence>